<dbReference type="KEGG" id="pei:H9L10_15235"/>
<feature type="region of interest" description="Disordered" evidence="8">
    <location>
        <begin position="347"/>
        <end position="367"/>
    </location>
</feature>
<dbReference type="PROSITE" id="PS00136">
    <property type="entry name" value="SUBTILASE_ASP"/>
    <property type="match status" value="1"/>
</dbReference>
<evidence type="ECO:0000259" key="10">
    <source>
        <dbReference type="Pfam" id="PF00082"/>
    </source>
</evidence>
<keyword evidence="2 6" id="KW-0645">Protease</keyword>
<reference evidence="11 12" key="1">
    <citation type="submission" date="2020-08" db="EMBL/GenBank/DDBJ databases">
        <title>Genome sequence of Phycicoccus endophyticus JCM 31784T.</title>
        <authorList>
            <person name="Hyun D.-W."/>
            <person name="Bae J.-W."/>
        </authorList>
    </citation>
    <scope>NUCLEOTIDE SEQUENCE [LARGE SCALE GENOMIC DNA]</scope>
    <source>
        <strain evidence="11 12">JCM 31784</strain>
    </source>
</reference>
<dbReference type="GO" id="GO:0004252">
    <property type="term" value="F:serine-type endopeptidase activity"/>
    <property type="evidence" value="ECO:0007669"/>
    <property type="project" value="UniProtKB-UniRule"/>
</dbReference>
<dbReference type="Gene3D" id="3.40.50.200">
    <property type="entry name" value="Peptidase S8/S53 domain"/>
    <property type="match status" value="1"/>
</dbReference>
<feature type="chain" id="PRO_5028826978" evidence="9">
    <location>
        <begin position="30"/>
        <end position="593"/>
    </location>
</feature>
<dbReference type="GO" id="GO:0006508">
    <property type="term" value="P:proteolysis"/>
    <property type="evidence" value="ECO:0007669"/>
    <property type="project" value="UniProtKB-KW"/>
</dbReference>
<evidence type="ECO:0000256" key="7">
    <source>
        <dbReference type="RuleBase" id="RU003355"/>
    </source>
</evidence>
<accession>A0A7G9R1N3</accession>
<evidence type="ECO:0000313" key="11">
    <source>
        <dbReference type="EMBL" id="QNN49508.1"/>
    </source>
</evidence>
<dbReference type="InterPro" id="IPR022398">
    <property type="entry name" value="Peptidase_S8_His-AS"/>
</dbReference>
<gene>
    <name evidence="11" type="ORF">H9L10_15235</name>
</gene>
<evidence type="ECO:0000256" key="6">
    <source>
        <dbReference type="PROSITE-ProRule" id="PRU01240"/>
    </source>
</evidence>
<dbReference type="InterPro" id="IPR036852">
    <property type="entry name" value="Peptidase_S8/S53_dom_sf"/>
</dbReference>
<sequence>MRRSRMVAVAGVAALATSALGTVATSASAHESSASASSERTRYAVLAEEGTDASALADRLERAGATVTSVNTDIGLVSVESTTAGFAASARSLSGVAAAATDGVVGRAPDTGRVGDEVTRENQAATARTAARSSAARDRGRGPKGTATDPLDGYLWGMDMINAPQAHRTETGDRRVRVGIMDTGVDGSHPDLAPNFDRRLSRNFVTDQPDIDGECEYAGCVDPVDHDDNGHGTHVAGTIGAALNGIGVSGVAPDVDLVNVRAGQDSGYFFLTPTVDALTYSGDAGIDVVNMSFYVDPWLYTCAGGAPEDSPEEAAEQDLIIQSMTRALRYAHRKGVTLVAALGNNHEDVANPRTDTSSPDYPGGTEHPRTIDNDTCFDLPVEGPYVLGVSALGPSERKADFSNYTTDLRSGEIEVSAPGGWYRDGVGTDSYATNENLILSAAPLNVMQAEGQVDENGDITPLGEAYGTMKDCRTVRGHGHGRGEEVCGYYQYLQGTSMASPHAAGVAALAVSAHGRTQGRGGFGLAPDTVRSIVMRTATDHACPAGGTMSYTDVGRSPEYTAQCVGGPAFNGFYGAGIVNAAGVVARTHGHHR</sequence>
<dbReference type="InterPro" id="IPR023827">
    <property type="entry name" value="Peptidase_S8_Asp-AS"/>
</dbReference>
<feature type="region of interest" description="Disordered" evidence="8">
    <location>
        <begin position="108"/>
        <end position="151"/>
    </location>
</feature>
<feature type="signal peptide" evidence="9">
    <location>
        <begin position="1"/>
        <end position="29"/>
    </location>
</feature>
<feature type="domain" description="Peptidase S8/S53" evidence="10">
    <location>
        <begin position="175"/>
        <end position="552"/>
    </location>
</feature>
<evidence type="ECO:0000256" key="1">
    <source>
        <dbReference type="ARBA" id="ARBA00011073"/>
    </source>
</evidence>
<feature type="compositionally biased region" description="Low complexity" evidence="8">
    <location>
        <begin position="124"/>
        <end position="134"/>
    </location>
</feature>
<keyword evidence="4 6" id="KW-0720">Serine protease</keyword>
<keyword evidence="3 6" id="KW-0378">Hydrolase</keyword>
<evidence type="ECO:0000256" key="4">
    <source>
        <dbReference type="ARBA" id="ARBA00022825"/>
    </source>
</evidence>
<comment type="similarity">
    <text evidence="1 6 7">Belongs to the peptidase S8 family.</text>
</comment>
<feature type="active site" description="Charge relay system" evidence="5 6">
    <location>
        <position position="182"/>
    </location>
</feature>
<organism evidence="11 12">
    <name type="scientific">Phycicoccus endophyticus</name>
    <dbReference type="NCBI Taxonomy" id="1690220"/>
    <lineage>
        <taxon>Bacteria</taxon>
        <taxon>Bacillati</taxon>
        <taxon>Actinomycetota</taxon>
        <taxon>Actinomycetes</taxon>
        <taxon>Micrococcales</taxon>
        <taxon>Intrasporangiaceae</taxon>
        <taxon>Phycicoccus</taxon>
    </lineage>
</organism>
<evidence type="ECO:0000256" key="8">
    <source>
        <dbReference type="SAM" id="MobiDB-lite"/>
    </source>
</evidence>
<dbReference type="Proteomes" id="UP000515976">
    <property type="component" value="Chromosome"/>
</dbReference>
<protein>
    <submittedName>
        <fullName evidence="11">S8 family serine peptidase</fullName>
    </submittedName>
</protein>
<keyword evidence="9" id="KW-0732">Signal</keyword>
<evidence type="ECO:0000256" key="5">
    <source>
        <dbReference type="PIRSR" id="PIRSR615500-1"/>
    </source>
</evidence>
<dbReference type="PROSITE" id="PS00137">
    <property type="entry name" value="SUBTILASE_HIS"/>
    <property type="match status" value="1"/>
</dbReference>
<dbReference type="InterPro" id="IPR000209">
    <property type="entry name" value="Peptidase_S8/S53_dom"/>
</dbReference>
<feature type="active site" description="Charge relay system" evidence="5 6">
    <location>
        <position position="497"/>
    </location>
</feature>
<dbReference type="PANTHER" id="PTHR43806:SF11">
    <property type="entry name" value="CEREVISIN-RELATED"/>
    <property type="match status" value="1"/>
</dbReference>
<proteinExistence type="inferred from homology"/>
<dbReference type="Pfam" id="PF00082">
    <property type="entry name" value="Peptidase_S8"/>
    <property type="match status" value="1"/>
</dbReference>
<evidence type="ECO:0000256" key="3">
    <source>
        <dbReference type="ARBA" id="ARBA00022801"/>
    </source>
</evidence>
<feature type="active site" description="Charge relay system" evidence="5 6">
    <location>
        <position position="231"/>
    </location>
</feature>
<dbReference type="PRINTS" id="PR00723">
    <property type="entry name" value="SUBTILISIN"/>
</dbReference>
<dbReference type="EMBL" id="CP060712">
    <property type="protein sequence ID" value="QNN49508.1"/>
    <property type="molecule type" value="Genomic_DNA"/>
</dbReference>
<keyword evidence="12" id="KW-1185">Reference proteome</keyword>
<evidence type="ECO:0000313" key="12">
    <source>
        <dbReference type="Proteomes" id="UP000515976"/>
    </source>
</evidence>
<dbReference type="PANTHER" id="PTHR43806">
    <property type="entry name" value="PEPTIDASE S8"/>
    <property type="match status" value="1"/>
</dbReference>
<dbReference type="AlphaFoldDB" id="A0A7G9R1N3"/>
<dbReference type="InterPro" id="IPR015500">
    <property type="entry name" value="Peptidase_S8_subtilisin-rel"/>
</dbReference>
<dbReference type="SUPFAM" id="SSF52743">
    <property type="entry name" value="Subtilisin-like"/>
    <property type="match status" value="1"/>
</dbReference>
<evidence type="ECO:0000256" key="9">
    <source>
        <dbReference type="SAM" id="SignalP"/>
    </source>
</evidence>
<evidence type="ECO:0000256" key="2">
    <source>
        <dbReference type="ARBA" id="ARBA00022670"/>
    </source>
</evidence>
<dbReference type="InterPro" id="IPR023828">
    <property type="entry name" value="Peptidase_S8_Ser-AS"/>
</dbReference>
<dbReference type="RefSeq" id="WP_166099224.1">
    <property type="nucleotide sequence ID" value="NZ_BMMY01000005.1"/>
</dbReference>
<dbReference type="PROSITE" id="PS51892">
    <property type="entry name" value="SUBTILASE"/>
    <property type="match status" value="1"/>
</dbReference>
<name>A0A7G9R1N3_9MICO</name>
<dbReference type="PROSITE" id="PS00138">
    <property type="entry name" value="SUBTILASE_SER"/>
    <property type="match status" value="1"/>
</dbReference>
<dbReference type="InterPro" id="IPR050131">
    <property type="entry name" value="Peptidase_S8_subtilisin-like"/>
</dbReference>